<dbReference type="Gene3D" id="3.40.50.2300">
    <property type="match status" value="2"/>
</dbReference>
<evidence type="ECO:0000256" key="3">
    <source>
        <dbReference type="ARBA" id="ARBA00023163"/>
    </source>
</evidence>
<dbReference type="InterPro" id="IPR028082">
    <property type="entry name" value="Peripla_BP_I"/>
</dbReference>
<dbReference type="PROSITE" id="PS00356">
    <property type="entry name" value="HTH_LACI_1"/>
    <property type="match status" value="1"/>
</dbReference>
<dbReference type="RefSeq" id="WP_114397087.1">
    <property type="nucleotide sequence ID" value="NZ_QEIM01000026.1"/>
</dbReference>
<comment type="caution">
    <text evidence="5">The sequence shown here is derived from an EMBL/GenBank/DDBJ whole genome shotgun (WGS) entry which is preliminary data.</text>
</comment>
<dbReference type="SMART" id="SM00354">
    <property type="entry name" value="HTH_LACI"/>
    <property type="match status" value="1"/>
</dbReference>
<name>A0A368T3R0_9ACTN</name>
<dbReference type="Pfam" id="PF00356">
    <property type="entry name" value="LacI"/>
    <property type="match status" value="1"/>
</dbReference>
<sequence>MAGLEDVARAAGVSASTVSRAMSRPDMVAPRTLERVRAAAAELGFRANPAARALTTGRTGYLAMVVPDLHNPFYGGVISGAQQAAERRDARLVITVTDGRQDREAAALRDLAGQVDGFALLSPVSTAAELAAARRRAPVVVVNRRVPGVTSFTADTPGGLARIFDRLEELGHTDVGYLAGPPGSWMDRRRRAELRDRAARRGLRLHVFGPVRPAFAEGAAAAGEVLASGCGAVLAYNSLLLLGLLFEFGRRGVRVPADISVAAADDMAFADLPGQPISALRVPAVELGLRAADALRAMVDGGGSSPRPASRILPTEVTLTGSLAAPPSRG</sequence>
<dbReference type="EMBL" id="QEIN01000225">
    <property type="protein sequence ID" value="RCV52276.1"/>
    <property type="molecule type" value="Genomic_DNA"/>
</dbReference>
<keyword evidence="2" id="KW-0238">DNA-binding</keyword>
<evidence type="ECO:0000259" key="4">
    <source>
        <dbReference type="PROSITE" id="PS50932"/>
    </source>
</evidence>
<dbReference type="PROSITE" id="PS50932">
    <property type="entry name" value="HTH_LACI_2"/>
    <property type="match status" value="1"/>
</dbReference>
<dbReference type="PANTHER" id="PTHR30146">
    <property type="entry name" value="LACI-RELATED TRANSCRIPTIONAL REPRESSOR"/>
    <property type="match status" value="1"/>
</dbReference>
<keyword evidence="3" id="KW-0804">Transcription</keyword>
<keyword evidence="6" id="KW-1185">Reference proteome</keyword>
<dbReference type="Gene3D" id="1.10.260.40">
    <property type="entry name" value="lambda repressor-like DNA-binding domains"/>
    <property type="match status" value="1"/>
</dbReference>
<dbReference type="PANTHER" id="PTHR30146:SF138">
    <property type="entry name" value="TRANSCRIPTIONAL REGULATORY PROTEIN"/>
    <property type="match status" value="1"/>
</dbReference>
<organism evidence="5 6">
    <name type="scientific">Marinitenerispora sediminis</name>
    <dbReference type="NCBI Taxonomy" id="1931232"/>
    <lineage>
        <taxon>Bacteria</taxon>
        <taxon>Bacillati</taxon>
        <taxon>Actinomycetota</taxon>
        <taxon>Actinomycetes</taxon>
        <taxon>Streptosporangiales</taxon>
        <taxon>Nocardiopsidaceae</taxon>
        <taxon>Marinitenerispora</taxon>
    </lineage>
</organism>
<dbReference type="OrthoDB" id="3258243at2"/>
<dbReference type="CDD" id="cd01392">
    <property type="entry name" value="HTH_LacI"/>
    <property type="match status" value="1"/>
</dbReference>
<dbReference type="AlphaFoldDB" id="A0A368T3R0"/>
<feature type="domain" description="HTH lacI-type" evidence="4">
    <location>
        <begin position="2"/>
        <end position="56"/>
    </location>
</feature>
<dbReference type="SUPFAM" id="SSF53822">
    <property type="entry name" value="Periplasmic binding protein-like I"/>
    <property type="match status" value="1"/>
</dbReference>
<dbReference type="InterPro" id="IPR000843">
    <property type="entry name" value="HTH_LacI"/>
</dbReference>
<dbReference type="Pfam" id="PF13377">
    <property type="entry name" value="Peripla_BP_3"/>
    <property type="match status" value="1"/>
</dbReference>
<keyword evidence="1" id="KW-0805">Transcription regulation</keyword>
<reference evidence="5 6" key="1">
    <citation type="submission" date="2018-04" db="EMBL/GenBank/DDBJ databases">
        <title>Novel actinobacteria from marine sediment.</title>
        <authorList>
            <person name="Ng Z.Y."/>
            <person name="Tan G.Y.A."/>
        </authorList>
    </citation>
    <scope>NUCLEOTIDE SEQUENCE [LARGE SCALE GENOMIC DNA]</scope>
    <source>
        <strain evidence="5 6">TPS81</strain>
    </source>
</reference>
<evidence type="ECO:0000313" key="5">
    <source>
        <dbReference type="EMBL" id="RCV52276.1"/>
    </source>
</evidence>
<dbReference type="InterPro" id="IPR010982">
    <property type="entry name" value="Lambda_DNA-bd_dom_sf"/>
</dbReference>
<dbReference type="GO" id="GO:0003700">
    <property type="term" value="F:DNA-binding transcription factor activity"/>
    <property type="evidence" value="ECO:0007669"/>
    <property type="project" value="TreeGrafter"/>
</dbReference>
<dbReference type="Proteomes" id="UP000253318">
    <property type="component" value="Unassembled WGS sequence"/>
</dbReference>
<proteinExistence type="predicted"/>
<evidence type="ECO:0000313" key="6">
    <source>
        <dbReference type="Proteomes" id="UP000253318"/>
    </source>
</evidence>
<dbReference type="SUPFAM" id="SSF47413">
    <property type="entry name" value="lambda repressor-like DNA-binding domains"/>
    <property type="match status" value="1"/>
</dbReference>
<dbReference type="InterPro" id="IPR046335">
    <property type="entry name" value="LacI/GalR-like_sensor"/>
</dbReference>
<evidence type="ECO:0000256" key="1">
    <source>
        <dbReference type="ARBA" id="ARBA00023015"/>
    </source>
</evidence>
<gene>
    <name evidence="5" type="ORF">DEF24_22180</name>
</gene>
<protein>
    <submittedName>
        <fullName evidence="5">LacI family transcriptional regulator</fullName>
    </submittedName>
</protein>
<accession>A0A368T3R0</accession>
<dbReference type="GO" id="GO:0000976">
    <property type="term" value="F:transcription cis-regulatory region binding"/>
    <property type="evidence" value="ECO:0007669"/>
    <property type="project" value="TreeGrafter"/>
</dbReference>
<evidence type="ECO:0000256" key="2">
    <source>
        <dbReference type="ARBA" id="ARBA00023125"/>
    </source>
</evidence>